<feature type="compositionally biased region" description="Basic residues" evidence="1">
    <location>
        <begin position="1"/>
        <end position="11"/>
    </location>
</feature>
<feature type="region of interest" description="Disordered" evidence="1">
    <location>
        <begin position="1"/>
        <end position="36"/>
    </location>
</feature>
<dbReference type="Proteomes" id="UP000755585">
    <property type="component" value="Unassembled WGS sequence"/>
</dbReference>
<dbReference type="GO" id="GO:0016787">
    <property type="term" value="F:hydrolase activity"/>
    <property type="evidence" value="ECO:0007669"/>
    <property type="project" value="UniProtKB-KW"/>
</dbReference>
<organism evidence="2 3">
    <name type="scientific">Kribbella aluminosa</name>
    <dbReference type="NCBI Taxonomy" id="416017"/>
    <lineage>
        <taxon>Bacteria</taxon>
        <taxon>Bacillati</taxon>
        <taxon>Actinomycetota</taxon>
        <taxon>Actinomycetes</taxon>
        <taxon>Propionibacteriales</taxon>
        <taxon>Kribbellaceae</taxon>
        <taxon>Kribbella</taxon>
    </lineage>
</organism>
<accession>A0ABS4UVB1</accession>
<feature type="compositionally biased region" description="Low complexity" evidence="1">
    <location>
        <begin position="12"/>
        <end position="29"/>
    </location>
</feature>
<evidence type="ECO:0000313" key="2">
    <source>
        <dbReference type="EMBL" id="MBP2355589.1"/>
    </source>
</evidence>
<protein>
    <submittedName>
        <fullName evidence="2">Metal-dependent hydrolase</fullName>
    </submittedName>
</protein>
<dbReference type="EMBL" id="JAGINT010000002">
    <property type="protein sequence ID" value="MBP2355589.1"/>
    <property type="molecule type" value="Genomic_DNA"/>
</dbReference>
<name>A0ABS4UVB1_9ACTN</name>
<comment type="caution">
    <text evidence="2">The sequence shown here is derived from an EMBL/GenBank/DDBJ whole genome shotgun (WGS) entry which is preliminary data.</text>
</comment>
<keyword evidence="3" id="KW-1185">Reference proteome</keyword>
<evidence type="ECO:0000256" key="1">
    <source>
        <dbReference type="SAM" id="MobiDB-lite"/>
    </source>
</evidence>
<keyword evidence="2" id="KW-0378">Hydrolase</keyword>
<evidence type="ECO:0000313" key="3">
    <source>
        <dbReference type="Proteomes" id="UP000755585"/>
    </source>
</evidence>
<proteinExistence type="predicted"/>
<gene>
    <name evidence="2" type="ORF">JOF29_006699</name>
</gene>
<reference evidence="2 3" key="1">
    <citation type="submission" date="2021-03" db="EMBL/GenBank/DDBJ databases">
        <title>Sequencing the genomes of 1000 actinobacteria strains.</title>
        <authorList>
            <person name="Klenk H.-P."/>
        </authorList>
    </citation>
    <scope>NUCLEOTIDE SEQUENCE [LARGE SCALE GENOMIC DNA]</scope>
    <source>
        <strain evidence="2 3">DSM 18824</strain>
    </source>
</reference>
<sequence>MRQIQIRRRPRTSTTRRQTQDQTLDLRTPSGRKLPF</sequence>